<evidence type="ECO:0000313" key="3">
    <source>
        <dbReference type="Proteomes" id="UP000000763"/>
    </source>
</evidence>
<sequence length="511" mass="56651">MELCSNIPGIGKMKYLQWLEEYHVKKEDIGFELSELGNLTELGGELKIFNLENVATREEANDAKLISKRNLKALTLVWSAKQLSIGSGVLDGLQPHPNLRALDIRNHGGSTGPTWLCGDVCVKGLKSLHLEGLSWGTFPPFGQLMHLEELTLINIAGIRKFGPDFGGVTQKSFLHLKKIKFVGMPELVEWVGGAHWHLFSKLASIRCEDCPNFSVLLLPFSKCSVICTQDINTVWFPNLCSLEIRNCSKLSLPPMPHNTMLTRVTVKEDNQAKLHFEEETLRIDGYGGALAFHNLDKVKDMTIENMFHISLTDLQKLNSLTSLDVTGCKSMLSSEVDNGFIFCSVQQLNLRDCHLTEKSLGGSFQQLVRLDVDSISAVFVETICSLLAATLIELRFTSDLITESFTEKQEQKGESKMSQGQRHIDPVWSTGHNACSNRMASKVTETAPGALSNGLWLAWAECAQTNQPMCVFGVAQGPARLLGFSSLYSTTHCKQRGARSLLPPRMTPPDE</sequence>
<dbReference type="SUPFAM" id="SSF52058">
    <property type="entry name" value="L domain-like"/>
    <property type="match status" value="2"/>
</dbReference>
<evidence type="ECO:0000313" key="2">
    <source>
        <dbReference type="EMBL" id="BAF08405.1"/>
    </source>
</evidence>
<accession>Q0E283</accession>
<name>Q0E283_ORYSJ</name>
<reference evidence="2 3" key="1">
    <citation type="journal article" date="2005" name="Nature">
        <title>The map-based sequence of the rice genome.</title>
        <authorList>
            <consortium name="International rice genome sequencing project (IRGSP)"/>
            <person name="Matsumoto T."/>
            <person name="Wu J."/>
            <person name="Kanamori H."/>
            <person name="Katayose Y."/>
            <person name="Fujisawa M."/>
            <person name="Namiki N."/>
            <person name="Mizuno H."/>
            <person name="Yamamoto K."/>
            <person name="Antonio B.A."/>
            <person name="Baba T."/>
            <person name="Sakata K."/>
            <person name="Nagamura Y."/>
            <person name="Aoki H."/>
            <person name="Arikawa K."/>
            <person name="Arita K."/>
            <person name="Bito T."/>
            <person name="Chiden Y."/>
            <person name="Fujitsuka N."/>
            <person name="Fukunaka R."/>
            <person name="Hamada M."/>
            <person name="Harada C."/>
            <person name="Hayashi A."/>
            <person name="Hijishita S."/>
            <person name="Honda M."/>
            <person name="Hosokawa S."/>
            <person name="Ichikawa Y."/>
            <person name="Idonuma A."/>
            <person name="Iijima M."/>
            <person name="Ikeda M."/>
            <person name="Ikeno M."/>
            <person name="Ito K."/>
            <person name="Ito S."/>
            <person name="Ito T."/>
            <person name="Ito Y."/>
            <person name="Ito Y."/>
            <person name="Iwabuchi A."/>
            <person name="Kamiya K."/>
            <person name="Karasawa W."/>
            <person name="Kurita K."/>
            <person name="Katagiri S."/>
            <person name="Kikuta A."/>
            <person name="Kobayashi H."/>
            <person name="Kobayashi N."/>
            <person name="Machita K."/>
            <person name="Maehara T."/>
            <person name="Masukawa M."/>
            <person name="Mizubayashi T."/>
            <person name="Mukai Y."/>
            <person name="Nagasaki H."/>
            <person name="Nagata Y."/>
            <person name="Naito S."/>
            <person name="Nakashima M."/>
            <person name="Nakama Y."/>
            <person name="Nakamichi Y."/>
            <person name="Nakamura M."/>
            <person name="Meguro A."/>
            <person name="Negishi M."/>
            <person name="Ohta I."/>
            <person name="Ohta T."/>
            <person name="Okamoto M."/>
            <person name="Ono N."/>
            <person name="Saji S."/>
            <person name="Sakaguchi M."/>
            <person name="Sakai K."/>
            <person name="Shibata M."/>
            <person name="Shimokawa T."/>
            <person name="Song J."/>
            <person name="Takazaki Y."/>
            <person name="Terasawa K."/>
            <person name="Tsugane M."/>
            <person name="Tsuji K."/>
            <person name="Ueda S."/>
            <person name="Waki K."/>
            <person name="Yamagata H."/>
            <person name="Yamamoto M."/>
            <person name="Yamamoto S."/>
            <person name="Yamane H."/>
            <person name="Yoshiki S."/>
            <person name="Yoshihara R."/>
            <person name="Yukawa K."/>
            <person name="Zhong H."/>
            <person name="Yano M."/>
            <person name="Yuan Q."/>
            <person name="Ouyang S."/>
            <person name="Liu J."/>
            <person name="Jones K.M."/>
            <person name="Gansberger K."/>
            <person name="Moffat K."/>
            <person name="Hill J."/>
            <person name="Bera J."/>
            <person name="Fadrosh D."/>
            <person name="Jin S."/>
            <person name="Johri S."/>
            <person name="Kim M."/>
            <person name="Overton L."/>
            <person name="Reardon M."/>
            <person name="Tsitrin T."/>
            <person name="Vuong H."/>
            <person name="Weaver B."/>
            <person name="Ciecko A."/>
            <person name="Tallon L."/>
            <person name="Jackson J."/>
            <person name="Pai G."/>
            <person name="Aken S.V."/>
            <person name="Utterback T."/>
            <person name="Reidmuller S."/>
            <person name="Feldblyum T."/>
            <person name="Hsiao J."/>
            <person name="Zismann V."/>
            <person name="Iobst S."/>
            <person name="de Vazeille A.R."/>
            <person name="Buell C.R."/>
            <person name="Ying K."/>
            <person name="Li Y."/>
            <person name="Lu T."/>
            <person name="Huang Y."/>
            <person name="Zhao Q."/>
            <person name="Feng Q."/>
            <person name="Zhang L."/>
            <person name="Zhu J."/>
            <person name="Weng Q."/>
            <person name="Mu J."/>
            <person name="Lu Y."/>
            <person name="Fan D."/>
            <person name="Liu Y."/>
            <person name="Guan J."/>
            <person name="Zhang Y."/>
            <person name="Yu S."/>
            <person name="Liu X."/>
            <person name="Zhang Y."/>
            <person name="Hong G."/>
            <person name="Han B."/>
            <person name="Choisne N."/>
            <person name="Demange N."/>
            <person name="Orjeda G."/>
            <person name="Samain S."/>
            <person name="Cattolico L."/>
            <person name="Pelletier E."/>
            <person name="Couloux A."/>
            <person name="Segurens B."/>
            <person name="Wincker P."/>
            <person name="D'Hont A."/>
            <person name="Scarpelli C."/>
            <person name="Weissenbach J."/>
            <person name="Salanoubat M."/>
            <person name="Quetier F."/>
            <person name="Yu Y."/>
            <person name="Kim H.R."/>
            <person name="Rambo T."/>
            <person name="Currie J."/>
            <person name="Collura K."/>
            <person name="Luo M."/>
            <person name="Yang T."/>
            <person name="Ammiraju J.S.S."/>
            <person name="Engler F."/>
            <person name="Soderlund C."/>
            <person name="Wing R.A."/>
            <person name="Palmer L.E."/>
            <person name="de la Bastide M."/>
            <person name="Spiegel L."/>
            <person name="Nascimento L."/>
            <person name="Zutavern T."/>
            <person name="O'Shaughnessy A."/>
            <person name="Dike S."/>
            <person name="Dedhia N."/>
            <person name="Preston R."/>
            <person name="Balija V."/>
            <person name="McCombie W.R."/>
            <person name="Chow T."/>
            <person name="Chen H."/>
            <person name="Chung M."/>
            <person name="Chen C."/>
            <person name="Shaw J."/>
            <person name="Wu H."/>
            <person name="Hsiao K."/>
            <person name="Chao Y."/>
            <person name="Chu M."/>
            <person name="Cheng C."/>
            <person name="Hour A."/>
            <person name="Lee P."/>
            <person name="Lin S."/>
            <person name="Lin Y."/>
            <person name="Liou J."/>
            <person name="Liu S."/>
            <person name="Hsing Y."/>
            <person name="Raghuvanshi S."/>
            <person name="Mohanty A."/>
            <person name="Bharti A.K."/>
            <person name="Gaur A."/>
            <person name="Gupta V."/>
            <person name="Kumar D."/>
            <person name="Ravi V."/>
            <person name="Vij S."/>
            <person name="Kapur A."/>
            <person name="Khurana P."/>
            <person name="Khurana P."/>
            <person name="Khurana J.P."/>
            <person name="Tyagi A.K."/>
            <person name="Gaikwad K."/>
            <person name="Singh A."/>
            <person name="Dalal V."/>
            <person name="Srivastava S."/>
            <person name="Dixit A."/>
            <person name="Pal A.K."/>
            <person name="Ghazi I.A."/>
            <person name="Yadav M."/>
            <person name="Pandit A."/>
            <person name="Bhargava A."/>
            <person name="Sureshbabu K."/>
            <person name="Batra K."/>
            <person name="Sharma T.R."/>
            <person name="Mohapatra T."/>
            <person name="Singh N.K."/>
            <person name="Messing J."/>
            <person name="Nelson A.B."/>
            <person name="Fuks G."/>
            <person name="Kavchok S."/>
            <person name="Keizer G."/>
            <person name="Linton E."/>
            <person name="Llaca V."/>
            <person name="Song R."/>
            <person name="Tanyolac B."/>
            <person name="Young S."/>
            <person name="Ho-Il K."/>
            <person name="Hahn J.H."/>
            <person name="Sangsakoo G."/>
            <person name="Vanavichit A."/>
            <person name="de Mattos Luiz.A.T."/>
            <person name="Zimmer P.D."/>
            <person name="Malone G."/>
            <person name="Dellagostin O."/>
            <person name="de Oliveira A.C."/>
            <person name="Bevan M."/>
            <person name="Bancroft I."/>
            <person name="Minx P."/>
            <person name="Cordum H."/>
            <person name="Wilson R."/>
            <person name="Cheng Z."/>
            <person name="Jin W."/>
            <person name="Jiang J."/>
            <person name="Leong S.A."/>
            <person name="Iwama H."/>
            <person name="Gojobori T."/>
            <person name="Itoh T."/>
            <person name="Niimura Y."/>
            <person name="Fujii Y."/>
            <person name="Habara T."/>
            <person name="Sakai H."/>
            <person name="Sato Y."/>
            <person name="Wilson G."/>
            <person name="Kumar K."/>
            <person name="McCouch S."/>
            <person name="Juretic N."/>
            <person name="Hoen D."/>
            <person name="Wright S."/>
            <person name="Bruskiewich R."/>
            <person name="Bureau T."/>
            <person name="Miyao A."/>
            <person name="Hirochika H."/>
            <person name="Nishikawa T."/>
            <person name="Kadowaki K."/>
            <person name="Sugiura M."/>
            <person name="Burr B."/>
            <person name="Sasaki T."/>
        </authorList>
    </citation>
    <scope>NUCLEOTIDE SEQUENCE [LARGE SCALE GENOMIC DNA]</scope>
    <source>
        <strain evidence="3">cv. Nipponbare</strain>
    </source>
</reference>
<protein>
    <submittedName>
        <fullName evidence="2">Os02g0262700 protein</fullName>
    </submittedName>
</protein>
<organism evidence="2 3">
    <name type="scientific">Oryza sativa subsp. japonica</name>
    <name type="common">Rice</name>
    <dbReference type="NCBI Taxonomy" id="39947"/>
    <lineage>
        <taxon>Eukaryota</taxon>
        <taxon>Viridiplantae</taxon>
        <taxon>Streptophyta</taxon>
        <taxon>Embryophyta</taxon>
        <taxon>Tracheophyta</taxon>
        <taxon>Spermatophyta</taxon>
        <taxon>Magnoliopsida</taxon>
        <taxon>Liliopsida</taxon>
        <taxon>Poales</taxon>
        <taxon>Poaceae</taxon>
        <taxon>BOP clade</taxon>
        <taxon>Oryzoideae</taxon>
        <taxon>Oryzeae</taxon>
        <taxon>Oryzinae</taxon>
        <taxon>Oryza</taxon>
        <taxon>Oryza sativa</taxon>
    </lineage>
</organism>
<evidence type="ECO:0000259" key="1">
    <source>
        <dbReference type="Pfam" id="PF25019"/>
    </source>
</evidence>
<dbReference type="EMBL" id="AP008208">
    <property type="protein sequence ID" value="BAF08405.1"/>
    <property type="molecule type" value="Genomic_DNA"/>
</dbReference>
<dbReference type="Pfam" id="PF25019">
    <property type="entry name" value="LRR_R13L1-DRL21"/>
    <property type="match status" value="1"/>
</dbReference>
<dbReference type="PANTHER" id="PTHR47186">
    <property type="entry name" value="LEUCINE-RICH REPEAT-CONTAINING PROTEIN 57"/>
    <property type="match status" value="1"/>
</dbReference>
<feature type="domain" description="R13L1/DRL21-like LRR repeat region" evidence="1">
    <location>
        <begin position="33"/>
        <end position="154"/>
    </location>
</feature>
<dbReference type="InterPro" id="IPR056789">
    <property type="entry name" value="LRR_R13L1-DRL21"/>
</dbReference>
<reference evidence="3" key="2">
    <citation type="journal article" date="2008" name="Nucleic Acids Res.">
        <title>The rice annotation project database (RAP-DB): 2008 update.</title>
        <authorList>
            <consortium name="The rice annotation project (RAP)"/>
        </authorList>
    </citation>
    <scope>GENOME REANNOTATION</scope>
    <source>
        <strain evidence="3">cv. Nipponbare</strain>
    </source>
</reference>
<proteinExistence type="predicted"/>
<gene>
    <name evidence="2" type="ordered locus">Os02g0262700</name>
</gene>
<dbReference type="KEGG" id="dosa:Os02g0262700"/>
<dbReference type="Gene3D" id="3.80.10.10">
    <property type="entry name" value="Ribonuclease Inhibitor"/>
    <property type="match status" value="2"/>
</dbReference>
<dbReference type="InterPro" id="IPR032675">
    <property type="entry name" value="LRR_dom_sf"/>
</dbReference>
<dbReference type="AlphaFoldDB" id="Q0E283"/>
<dbReference type="PANTHER" id="PTHR47186:SF58">
    <property type="entry name" value="NB-ARC DOMAIN-CONTAINING PROTEIN"/>
    <property type="match status" value="1"/>
</dbReference>
<dbReference type="Proteomes" id="UP000000763">
    <property type="component" value="Chromosome 2"/>
</dbReference>